<comment type="caution">
    <text evidence="1">The sequence shown here is derived from an EMBL/GenBank/DDBJ whole genome shotgun (WGS) entry which is preliminary data.</text>
</comment>
<protein>
    <submittedName>
        <fullName evidence="1">Uncharacterized protein</fullName>
    </submittedName>
</protein>
<gene>
    <name evidence="1" type="ORF">K1T71_007660</name>
</gene>
<evidence type="ECO:0000313" key="2">
    <source>
        <dbReference type="Proteomes" id="UP000824533"/>
    </source>
</evidence>
<evidence type="ECO:0000313" key="1">
    <source>
        <dbReference type="EMBL" id="KAJ0176481.1"/>
    </source>
</evidence>
<keyword evidence="2" id="KW-1185">Reference proteome</keyword>
<dbReference type="Proteomes" id="UP000824533">
    <property type="component" value="Linkage Group LG13"/>
</dbReference>
<reference evidence="1 2" key="1">
    <citation type="journal article" date="2021" name="Front. Genet.">
        <title>Chromosome-Level Genome Assembly Reveals Significant Gene Expansion in the Toll and IMD Signaling Pathways of Dendrolimus kikuchii.</title>
        <authorList>
            <person name="Zhou J."/>
            <person name="Wu P."/>
            <person name="Xiong Z."/>
            <person name="Liu N."/>
            <person name="Zhao N."/>
            <person name="Ji M."/>
            <person name="Qiu Y."/>
            <person name="Yang B."/>
        </authorList>
    </citation>
    <scope>NUCLEOTIDE SEQUENCE [LARGE SCALE GENOMIC DNA]</scope>
    <source>
        <strain evidence="1">Ann1</strain>
    </source>
</reference>
<name>A0ACC1CY24_9NEOP</name>
<sequence>MNLILHYGIMCYLVGNSIPQYTSIKLASNSQNKNINEISGVIETKNIVVSYHNTRNNATISHKETIKDLNRISKNLEAVRNKGFFHKRLSKNYLLVPMHRILKGSQKYDAIPIPDRIAKKILKPLSYGRRIKRFMQDNFKD</sequence>
<accession>A0ACC1CY24</accession>
<proteinExistence type="predicted"/>
<dbReference type="EMBL" id="CM034399">
    <property type="protein sequence ID" value="KAJ0176481.1"/>
    <property type="molecule type" value="Genomic_DNA"/>
</dbReference>
<organism evidence="1 2">
    <name type="scientific">Dendrolimus kikuchii</name>
    <dbReference type="NCBI Taxonomy" id="765133"/>
    <lineage>
        <taxon>Eukaryota</taxon>
        <taxon>Metazoa</taxon>
        <taxon>Ecdysozoa</taxon>
        <taxon>Arthropoda</taxon>
        <taxon>Hexapoda</taxon>
        <taxon>Insecta</taxon>
        <taxon>Pterygota</taxon>
        <taxon>Neoptera</taxon>
        <taxon>Endopterygota</taxon>
        <taxon>Lepidoptera</taxon>
        <taxon>Glossata</taxon>
        <taxon>Ditrysia</taxon>
        <taxon>Bombycoidea</taxon>
        <taxon>Lasiocampidae</taxon>
        <taxon>Dendrolimus</taxon>
    </lineage>
</organism>